<comment type="miscellaneous">
    <text evidence="10">A single active site specifically recognizes both ATP and CTP and is responsible for their addition.</text>
</comment>
<evidence type="ECO:0000256" key="1">
    <source>
        <dbReference type="ARBA" id="ARBA00022679"/>
    </source>
</evidence>
<evidence type="ECO:0000256" key="6">
    <source>
        <dbReference type="ARBA" id="ARBA00022800"/>
    </source>
</evidence>
<dbReference type="Gene3D" id="1.10.1410.30">
    <property type="entry name" value="CCA tRNA nucleotidyltransferase, domain 2"/>
    <property type="match status" value="1"/>
</dbReference>
<dbReference type="CDD" id="cd05400">
    <property type="entry name" value="NT_2-5OAS_ClassI-CCAase"/>
    <property type="match status" value="1"/>
</dbReference>
<dbReference type="SUPFAM" id="SSF81631">
    <property type="entry name" value="PAP/OAS1 substrate-binding domain"/>
    <property type="match status" value="1"/>
</dbReference>
<keyword evidence="15" id="KW-1185">Reference proteome</keyword>
<accession>D2RFU1</accession>
<evidence type="ECO:0000313" key="14">
    <source>
        <dbReference type="EMBL" id="ADB57166.1"/>
    </source>
</evidence>
<dbReference type="Pfam" id="PF09249">
    <property type="entry name" value="tRNA_NucTransf2"/>
    <property type="match status" value="1"/>
</dbReference>
<feature type="domain" description="Polymerase nucleotidyl transferase" evidence="11">
    <location>
        <begin position="38"/>
        <end position="136"/>
    </location>
</feature>
<feature type="binding site" evidence="10">
    <location>
        <position position="113"/>
    </location>
    <ligand>
        <name>Mg(2+)</name>
        <dbReference type="ChEBI" id="CHEBI:18420"/>
    </ligand>
</feature>
<feature type="binding site" evidence="10">
    <location>
        <position position="155"/>
    </location>
    <ligand>
        <name>CTP</name>
        <dbReference type="ChEBI" id="CHEBI:37563"/>
    </ligand>
</feature>
<evidence type="ECO:0000259" key="13">
    <source>
        <dbReference type="Pfam" id="PF21133"/>
    </source>
</evidence>
<comment type="subunit">
    <text evidence="10">Homodimer.</text>
</comment>
<dbReference type="GO" id="GO:0000049">
    <property type="term" value="F:tRNA binding"/>
    <property type="evidence" value="ECO:0007669"/>
    <property type="project" value="UniProtKB-UniRule"/>
</dbReference>
<feature type="binding site" evidence="10">
    <location>
        <position position="62"/>
    </location>
    <ligand>
        <name>Mg(2+)</name>
        <dbReference type="ChEBI" id="CHEBI:18420"/>
    </ligand>
</feature>
<sequence>MEDVIKRALELVVPSKEEIEIAKKAEEELKRRLDDALEDYPMLEYRFLGSYARNTWLRGNLEIDVFILFPEDTPMEELEKIGLEIGKAVVDEYELRYAAHPYVHGKVLGVEVDVVPCYKLKSPDKIKSAVDRTPFHHDWLKDRIKGKENDVRLLKQFLKANGIYGAEYKVRGFSGYLCELLVVFYGSFLDVVKNAVKWRRDTVIDVPNGKVYRKKGGSFFVVDPVDPKRNVAANLSLDNLAKFVQLCRDFLKRPSLDFFLSKEFDLDEDAFRRENRVVVVVAFEKPNIVEDNLYPQLEKACRVVVNNTREFQPLRFGFTADDRCYLIFEFGIRELSRFYKHMGPIFEDEENVERFLKRNEKVFIENGRFWAFKERMHVKPNEAVADVIKKNWQGMGKDVGEKLREGFEIYVGEDVLKIESKEFRKKLAEVLCIKRPSS</sequence>
<evidence type="ECO:0000256" key="8">
    <source>
        <dbReference type="ARBA" id="ARBA00022842"/>
    </source>
</evidence>
<feature type="binding site" evidence="10">
    <location>
        <position position="50"/>
    </location>
    <ligand>
        <name>ATP</name>
        <dbReference type="ChEBI" id="CHEBI:30616"/>
    </ligand>
</feature>
<dbReference type="InterPro" id="IPR006116">
    <property type="entry name" value="NT_2-5OAS_ClassI-CCAase"/>
</dbReference>
<evidence type="ECO:0000256" key="9">
    <source>
        <dbReference type="ARBA" id="ARBA00022884"/>
    </source>
</evidence>
<dbReference type="EMBL" id="CP001857">
    <property type="protein sequence ID" value="ADB57166.1"/>
    <property type="molecule type" value="Genomic_DNA"/>
</dbReference>
<dbReference type="Pfam" id="PF21133">
    <property type="entry name" value="CAA_C"/>
    <property type="match status" value="1"/>
</dbReference>
<feature type="binding site" evidence="10">
    <location>
        <position position="53"/>
    </location>
    <ligand>
        <name>CTP</name>
        <dbReference type="ChEBI" id="CHEBI:37563"/>
    </ligand>
</feature>
<keyword evidence="5 10" id="KW-0547">Nucleotide-binding</keyword>
<dbReference type="Gene3D" id="3.30.460.10">
    <property type="entry name" value="Beta Polymerase, domain 2"/>
    <property type="match status" value="1"/>
</dbReference>
<dbReference type="AlphaFoldDB" id="D2RFU1"/>
<feature type="binding site" evidence="10">
    <location>
        <position position="164"/>
    </location>
    <ligand>
        <name>ATP</name>
        <dbReference type="ChEBI" id="CHEBI:30616"/>
    </ligand>
</feature>
<dbReference type="Proteomes" id="UP000001901">
    <property type="component" value="Chromosome"/>
</dbReference>
<dbReference type="InterPro" id="IPR048833">
    <property type="entry name" value="CAA_C"/>
</dbReference>
<dbReference type="GeneID" id="8738736"/>
<comment type="similarity">
    <text evidence="10">Belongs to the tRNA nucleotidyltransferase/poly(A) polymerase family. Archaeal CCA-adding enzyme subfamily.</text>
</comment>
<dbReference type="NCBIfam" id="TIGR03671">
    <property type="entry name" value="cca_archaeal"/>
    <property type="match status" value="1"/>
</dbReference>
<protein>
    <recommendedName>
        <fullName evidence="10">CCA-adding enzyme</fullName>
        <ecNumber evidence="10">2.7.7.72</ecNumber>
    </recommendedName>
    <alternativeName>
        <fullName evidence="10">CCA tRNA nucleotidyltransferase</fullName>
    </alternativeName>
    <alternativeName>
        <fullName evidence="10">tRNA CCA-pyrophosphorylase</fullName>
    </alternativeName>
    <alternativeName>
        <fullName evidence="10">tRNA adenylyl-/cytidylyl- transferase</fullName>
    </alternativeName>
    <alternativeName>
        <fullName evidence="10">tRNA nucleotidyltransferase</fullName>
    </alternativeName>
    <alternativeName>
        <fullName evidence="10">tRNA-NT</fullName>
    </alternativeName>
</protein>
<comment type="function">
    <text evidence="10">Catalyzes the addition and repair of the essential 3'-terminal CCA sequence in tRNAs without using a nucleic acid template. Adds these three nucleotides in the order of C, C, and A to the tRNA nucleotide-73, using CTP and ATP as substrates and producing inorganic pyrophosphate. tRNA 3'-terminal CCA addition is required both for tRNA processing and repair. Also involved in tRNA surveillance by mediating tandem CCA addition to generate a CCACCA at the 3' terminus of unstable tRNAs. While stable tRNAs receive only 3'-terminal CCA, unstable tRNAs are marked with CCACCA and rapidly degraded.</text>
</comment>
<dbReference type="Pfam" id="PF01909">
    <property type="entry name" value="NTP_transf_2"/>
    <property type="match status" value="1"/>
</dbReference>
<evidence type="ECO:0000256" key="10">
    <source>
        <dbReference type="HAMAP-Rule" id="MF_01264"/>
    </source>
</evidence>
<dbReference type="InterPro" id="IPR008229">
    <property type="entry name" value="CCA-adding_arc"/>
</dbReference>
<dbReference type="SUPFAM" id="SSF81301">
    <property type="entry name" value="Nucleotidyltransferase"/>
    <property type="match status" value="1"/>
</dbReference>
<dbReference type="PANTHER" id="PTHR39643:SF1">
    <property type="entry name" value="CCA-ADDING ENZYME"/>
    <property type="match status" value="1"/>
</dbReference>
<dbReference type="PIRSF" id="PIRSF005335">
    <property type="entry name" value="CCA_arch"/>
    <property type="match status" value="1"/>
</dbReference>
<reference evidence="14 15" key="1">
    <citation type="journal article" date="2010" name="Stand. Genomic Sci.">
        <title>Complete genome sequence of Archaeoglobus profundus type strain (AV18).</title>
        <authorList>
            <person name="von Jan M."/>
            <person name="Lapidus A."/>
            <person name="Del Rio T.G."/>
            <person name="Copeland A."/>
            <person name="Tice H."/>
            <person name="Cheng J.F."/>
            <person name="Lucas S."/>
            <person name="Chen F."/>
            <person name="Nolan M."/>
            <person name="Goodwin L."/>
            <person name="Han C."/>
            <person name="Pitluck S."/>
            <person name="Liolios K."/>
            <person name="Ivanova N."/>
            <person name="Mavromatis K."/>
            <person name="Ovchinnikova G."/>
            <person name="Chertkov O."/>
            <person name="Pati A."/>
            <person name="Chen A."/>
            <person name="Palaniappan K."/>
            <person name="Land M."/>
            <person name="Hauser L."/>
            <person name="Chang Y.J."/>
            <person name="Jeffries C.D."/>
            <person name="Saunders E."/>
            <person name="Brettin T."/>
            <person name="Detter J.C."/>
            <person name="Chain P."/>
            <person name="Eichinger K."/>
            <person name="Huber H."/>
            <person name="Spring S."/>
            <person name="Rohde M."/>
            <person name="Goker M."/>
            <person name="Wirth R."/>
            <person name="Woyke T."/>
            <person name="Bristow J."/>
            <person name="Eisen J.A."/>
            <person name="Markowitz V."/>
            <person name="Hugenholtz P."/>
            <person name="Kyrpides N.C."/>
            <person name="Klenk H.P."/>
        </authorList>
    </citation>
    <scope>NUCLEOTIDE SEQUENCE [LARGE SCALE GENOMIC DNA]</scope>
    <source>
        <strain evidence="15">DSM 5631 / JCM 9629 / NBRC 100127 / Av18</strain>
    </source>
</reference>
<keyword evidence="9 10" id="KW-0694">RNA-binding</keyword>
<dbReference type="EC" id="2.7.7.72" evidence="10"/>
<dbReference type="InterPro" id="IPR015329">
    <property type="entry name" value="tRNA_NucTransf2"/>
</dbReference>
<dbReference type="GO" id="GO:0042245">
    <property type="term" value="P:RNA repair"/>
    <property type="evidence" value="ECO:0007669"/>
    <property type="project" value="UniProtKB-KW"/>
</dbReference>
<feature type="binding site" evidence="10">
    <location>
        <position position="136"/>
    </location>
    <ligand>
        <name>CTP</name>
        <dbReference type="ChEBI" id="CHEBI:37563"/>
    </ligand>
</feature>
<dbReference type="SUPFAM" id="SSF55003">
    <property type="entry name" value="PAP/Archaeal CCA-adding enzyme, C-terminal domain"/>
    <property type="match status" value="1"/>
</dbReference>
<dbReference type="InterPro" id="IPR043519">
    <property type="entry name" value="NT_sf"/>
</dbReference>
<dbReference type="InterPro" id="IPR042090">
    <property type="entry name" value="CCA_tRNA_nucleotrans_2"/>
</dbReference>
<evidence type="ECO:0000259" key="11">
    <source>
        <dbReference type="Pfam" id="PF01909"/>
    </source>
</evidence>
<dbReference type="GO" id="GO:0004810">
    <property type="term" value="F:CCA tRNA nucleotidyltransferase activity"/>
    <property type="evidence" value="ECO:0007669"/>
    <property type="project" value="UniProtKB-UniRule"/>
</dbReference>
<dbReference type="PANTHER" id="PTHR39643">
    <property type="entry name" value="CCA-ADDING ENZYME"/>
    <property type="match status" value="1"/>
</dbReference>
<gene>
    <name evidence="10" type="primary">cca</name>
    <name evidence="14" type="ordered locus">Arcpr_0090</name>
</gene>
<keyword evidence="3 10" id="KW-0548">Nucleotidyltransferase</keyword>
<comment type="catalytic activity">
    <reaction evidence="10">
        <text>a tRNA with a 3' CCA end + 2 CTP + ATP = a tRNA with a 3' CCACCA end + 3 diphosphate</text>
        <dbReference type="Rhea" id="RHEA:76235"/>
        <dbReference type="Rhea" id="RHEA-COMP:10468"/>
        <dbReference type="Rhea" id="RHEA-COMP:18655"/>
        <dbReference type="ChEBI" id="CHEBI:30616"/>
        <dbReference type="ChEBI" id="CHEBI:33019"/>
        <dbReference type="ChEBI" id="CHEBI:37563"/>
        <dbReference type="ChEBI" id="CHEBI:83071"/>
        <dbReference type="ChEBI" id="CHEBI:195187"/>
    </reaction>
</comment>
<dbReference type="eggNOG" id="arCOG04249">
    <property type="taxonomic scope" value="Archaea"/>
</dbReference>
<dbReference type="GO" id="GO:0160016">
    <property type="term" value="F:CCACCA tRNA nucleotidyltransferase activity"/>
    <property type="evidence" value="ECO:0007669"/>
    <property type="project" value="RHEA"/>
</dbReference>
<dbReference type="HAMAP" id="MF_01264">
    <property type="entry name" value="CCA_arch"/>
    <property type="match status" value="1"/>
</dbReference>
<proteinExistence type="inferred from homology"/>
<name>D2RFU1_ARCPA</name>
<dbReference type="Gene3D" id="3.30.70.1550">
    <property type="entry name" value="Archaeal tRNA CCA-adding enzyme catalytic domain"/>
    <property type="match status" value="1"/>
</dbReference>
<dbReference type="OrthoDB" id="7378at2157"/>
<feature type="binding site" evidence="10">
    <location>
        <position position="53"/>
    </location>
    <ligand>
        <name>ATP</name>
        <dbReference type="ChEBI" id="CHEBI:30616"/>
    </ligand>
</feature>
<feature type="domain" description="tRNA nucleotidyltransferase substrate binding" evidence="12">
    <location>
        <begin position="149"/>
        <end position="259"/>
    </location>
</feature>
<dbReference type="GO" id="GO:0005524">
    <property type="term" value="F:ATP binding"/>
    <property type="evidence" value="ECO:0007669"/>
    <property type="project" value="UniProtKB-UniRule"/>
</dbReference>
<dbReference type="PaxDb" id="572546-Arcpr_0090"/>
<evidence type="ECO:0000256" key="4">
    <source>
        <dbReference type="ARBA" id="ARBA00022723"/>
    </source>
</evidence>
<keyword evidence="6 10" id="KW-0692">RNA repair</keyword>
<feature type="binding site" evidence="10">
    <location>
        <position position="50"/>
    </location>
    <ligand>
        <name>CTP</name>
        <dbReference type="ChEBI" id="CHEBI:37563"/>
    </ligand>
</feature>
<comment type="cofactor">
    <cofactor evidence="10">
        <name>Mg(2+)</name>
        <dbReference type="ChEBI" id="CHEBI:18420"/>
    </cofactor>
</comment>
<dbReference type="KEGG" id="apo:Arcpr_0090"/>
<dbReference type="GO" id="GO:0000287">
    <property type="term" value="F:magnesium ion binding"/>
    <property type="evidence" value="ECO:0007669"/>
    <property type="project" value="UniProtKB-UniRule"/>
</dbReference>
<evidence type="ECO:0000256" key="2">
    <source>
        <dbReference type="ARBA" id="ARBA00022694"/>
    </source>
</evidence>
<dbReference type="GO" id="GO:0001680">
    <property type="term" value="P:tRNA 3'-terminal CCA addition"/>
    <property type="evidence" value="ECO:0007669"/>
    <property type="project" value="UniProtKB-UniRule"/>
</dbReference>
<evidence type="ECO:0000256" key="5">
    <source>
        <dbReference type="ARBA" id="ARBA00022741"/>
    </source>
</evidence>
<comment type="catalytic activity">
    <reaction evidence="10">
        <text>a tRNA precursor + 2 CTP + ATP = a tRNA with a 3' CCA end + 3 diphosphate</text>
        <dbReference type="Rhea" id="RHEA:14433"/>
        <dbReference type="Rhea" id="RHEA-COMP:10465"/>
        <dbReference type="Rhea" id="RHEA-COMP:10468"/>
        <dbReference type="ChEBI" id="CHEBI:30616"/>
        <dbReference type="ChEBI" id="CHEBI:33019"/>
        <dbReference type="ChEBI" id="CHEBI:37563"/>
        <dbReference type="ChEBI" id="CHEBI:74896"/>
        <dbReference type="ChEBI" id="CHEBI:83071"/>
        <dbReference type="EC" id="2.7.7.72"/>
    </reaction>
</comment>
<evidence type="ECO:0000256" key="7">
    <source>
        <dbReference type="ARBA" id="ARBA00022840"/>
    </source>
</evidence>
<feature type="binding site" evidence="10">
    <location>
        <position position="64"/>
    </location>
    <ligand>
        <name>Mg(2+)</name>
        <dbReference type="ChEBI" id="CHEBI:18420"/>
    </ligand>
</feature>
<feature type="binding site" evidence="10">
    <location>
        <position position="164"/>
    </location>
    <ligand>
        <name>CTP</name>
        <dbReference type="ChEBI" id="CHEBI:37563"/>
    </ligand>
</feature>
<dbReference type="InterPro" id="IPR011068">
    <property type="entry name" value="NuclTrfase_I-like_C"/>
</dbReference>
<organism evidence="14 15">
    <name type="scientific">Archaeoglobus profundus (strain DSM 5631 / JCM 9629 / NBRC 100127 / Av18)</name>
    <dbReference type="NCBI Taxonomy" id="572546"/>
    <lineage>
        <taxon>Archaea</taxon>
        <taxon>Methanobacteriati</taxon>
        <taxon>Methanobacteriota</taxon>
        <taxon>Archaeoglobi</taxon>
        <taxon>Archaeoglobales</taxon>
        <taxon>Archaeoglobaceae</taxon>
        <taxon>Archaeoglobus</taxon>
    </lineage>
</organism>
<keyword evidence="2 10" id="KW-0819">tRNA processing</keyword>
<dbReference type="Gene3D" id="3.30.70.590">
    <property type="entry name" value="Poly(A) polymerase predicted RNA binding domain"/>
    <property type="match status" value="1"/>
</dbReference>
<keyword evidence="8 10" id="KW-0460">Magnesium</keyword>
<feature type="binding site" evidence="10">
    <location>
        <position position="136"/>
    </location>
    <ligand>
        <name>ATP</name>
        <dbReference type="ChEBI" id="CHEBI:30616"/>
    </ligand>
</feature>
<dbReference type="HOGENOM" id="CLU_044679_1_0_2"/>
<feature type="binding site" evidence="10">
    <location>
        <position position="155"/>
    </location>
    <ligand>
        <name>ATP</name>
        <dbReference type="ChEBI" id="CHEBI:30616"/>
    </ligand>
</feature>
<evidence type="ECO:0000256" key="3">
    <source>
        <dbReference type="ARBA" id="ARBA00022695"/>
    </source>
</evidence>
<keyword evidence="7 10" id="KW-0067">ATP-binding</keyword>
<evidence type="ECO:0000259" key="12">
    <source>
        <dbReference type="Pfam" id="PF09249"/>
    </source>
</evidence>
<keyword evidence="4 10" id="KW-0479">Metal-binding</keyword>
<dbReference type="RefSeq" id="WP_012939502.1">
    <property type="nucleotide sequence ID" value="NC_013741.1"/>
</dbReference>
<feature type="domain" description="CCA-adding enzyme C-terminal" evidence="13">
    <location>
        <begin position="276"/>
        <end position="412"/>
    </location>
</feature>
<dbReference type="InterPro" id="IPR002934">
    <property type="entry name" value="Polymerase_NTP_transf_dom"/>
</dbReference>
<evidence type="ECO:0000313" key="15">
    <source>
        <dbReference type="Proteomes" id="UP000001901"/>
    </source>
</evidence>
<keyword evidence="1 10" id="KW-0808">Transferase</keyword>
<dbReference type="STRING" id="572546.Arcpr_0090"/>